<name>A0ABR4P990_9HELO</name>
<comment type="caution">
    <text evidence="2">The sequence shown here is derived from an EMBL/GenBank/DDBJ whole genome shotgun (WGS) entry which is preliminary data.</text>
</comment>
<gene>
    <name evidence="2" type="ORF">PVAG01_08348</name>
</gene>
<comment type="similarity">
    <text evidence="1">Belongs to the cytochrome P450 family.</text>
</comment>
<organism evidence="2 3">
    <name type="scientific">Phlyctema vagabunda</name>
    <dbReference type="NCBI Taxonomy" id="108571"/>
    <lineage>
        <taxon>Eukaryota</taxon>
        <taxon>Fungi</taxon>
        <taxon>Dikarya</taxon>
        <taxon>Ascomycota</taxon>
        <taxon>Pezizomycotina</taxon>
        <taxon>Leotiomycetes</taxon>
        <taxon>Helotiales</taxon>
        <taxon>Dermateaceae</taxon>
        <taxon>Phlyctema</taxon>
    </lineage>
</organism>
<dbReference type="InterPro" id="IPR036396">
    <property type="entry name" value="Cyt_P450_sf"/>
</dbReference>
<dbReference type="Proteomes" id="UP001629113">
    <property type="component" value="Unassembled WGS sequence"/>
</dbReference>
<protein>
    <submittedName>
        <fullName evidence="2">Uncharacterized protein</fullName>
    </submittedName>
</protein>
<evidence type="ECO:0000313" key="3">
    <source>
        <dbReference type="Proteomes" id="UP001629113"/>
    </source>
</evidence>
<evidence type="ECO:0000313" key="2">
    <source>
        <dbReference type="EMBL" id="KAL3419850.1"/>
    </source>
</evidence>
<dbReference type="Gene3D" id="1.10.630.10">
    <property type="entry name" value="Cytochrome P450"/>
    <property type="match status" value="1"/>
</dbReference>
<reference evidence="2 3" key="1">
    <citation type="submission" date="2024-06" db="EMBL/GenBank/DDBJ databases">
        <title>Complete genome of Phlyctema vagabunda strain 19-DSS-EL-015.</title>
        <authorList>
            <person name="Fiorenzani C."/>
        </authorList>
    </citation>
    <scope>NUCLEOTIDE SEQUENCE [LARGE SCALE GENOMIC DNA]</scope>
    <source>
        <strain evidence="2 3">19-DSS-EL-015</strain>
    </source>
</reference>
<dbReference type="Pfam" id="PF00067">
    <property type="entry name" value="p450"/>
    <property type="match status" value="1"/>
</dbReference>
<sequence length="235" mass="26097">MAAEKITLSGYTIPSGTIVQPWAAYTLLDENIQLAAQRFVPERWSGLHKGVTVDRKAFLLFSAGSCNGIGQQYALRELRIILANVCRRFELFLVPGQSHKRVAMLTPHFVSGQYLVTLRPQPQGGYGVREAQIVNGDAHGLSSADHFMEELDTISGPYVRTDRIANDAVKMNQTILKGANVQEDAMCEMRALYYAPVLYDIVGTRVLSFAELAELPTRPDQTRPEDCDPLHFISA</sequence>
<proteinExistence type="inferred from homology"/>
<dbReference type="EMBL" id="JBFCZG010000007">
    <property type="protein sequence ID" value="KAL3419850.1"/>
    <property type="molecule type" value="Genomic_DNA"/>
</dbReference>
<dbReference type="PANTHER" id="PTHR24305">
    <property type="entry name" value="CYTOCHROME P450"/>
    <property type="match status" value="1"/>
</dbReference>
<dbReference type="InterPro" id="IPR050121">
    <property type="entry name" value="Cytochrome_P450_monoxygenase"/>
</dbReference>
<dbReference type="PANTHER" id="PTHR24305:SF166">
    <property type="entry name" value="CYTOCHROME P450 12A4, MITOCHONDRIAL-RELATED"/>
    <property type="match status" value="1"/>
</dbReference>
<accession>A0ABR4P990</accession>
<dbReference type="SUPFAM" id="SSF48264">
    <property type="entry name" value="Cytochrome P450"/>
    <property type="match status" value="1"/>
</dbReference>
<keyword evidence="3" id="KW-1185">Reference proteome</keyword>
<evidence type="ECO:0000256" key="1">
    <source>
        <dbReference type="ARBA" id="ARBA00010617"/>
    </source>
</evidence>
<dbReference type="InterPro" id="IPR001128">
    <property type="entry name" value="Cyt_P450"/>
</dbReference>